<dbReference type="Pfam" id="PF13855">
    <property type="entry name" value="LRR_8"/>
    <property type="match status" value="1"/>
</dbReference>
<dbReference type="FunFam" id="3.80.10.10:FF:000111">
    <property type="entry name" value="LRR receptor-like serine/threonine-protein kinase ERECTA"/>
    <property type="match status" value="1"/>
</dbReference>
<dbReference type="InterPro" id="IPR011051">
    <property type="entry name" value="RmlC_Cupin_sf"/>
</dbReference>
<evidence type="ECO:0000256" key="4">
    <source>
        <dbReference type="ARBA" id="ARBA00022614"/>
    </source>
</evidence>
<feature type="transmembrane region" description="Helical" evidence="12">
    <location>
        <begin position="553"/>
        <end position="577"/>
    </location>
</feature>
<keyword evidence="9 12" id="KW-0472">Membrane</keyword>
<keyword evidence="15" id="KW-1185">Reference proteome</keyword>
<dbReference type="InterPro" id="IPR008579">
    <property type="entry name" value="UGlyAH_Cupin_dom"/>
</dbReference>
<evidence type="ECO:0000256" key="7">
    <source>
        <dbReference type="ARBA" id="ARBA00022737"/>
    </source>
</evidence>
<comment type="similarity">
    <text evidence="2">Belongs to the RLP family.</text>
</comment>
<evidence type="ECO:0000256" key="12">
    <source>
        <dbReference type="SAM" id="Phobius"/>
    </source>
</evidence>
<organism evidence="14 15">
    <name type="scientific">Crotalaria pallida</name>
    <name type="common">Smooth rattlebox</name>
    <name type="synonym">Crotalaria striata</name>
    <dbReference type="NCBI Taxonomy" id="3830"/>
    <lineage>
        <taxon>Eukaryota</taxon>
        <taxon>Viridiplantae</taxon>
        <taxon>Streptophyta</taxon>
        <taxon>Embryophyta</taxon>
        <taxon>Tracheophyta</taxon>
        <taxon>Spermatophyta</taxon>
        <taxon>Magnoliopsida</taxon>
        <taxon>eudicotyledons</taxon>
        <taxon>Gunneridae</taxon>
        <taxon>Pentapetalae</taxon>
        <taxon>rosids</taxon>
        <taxon>fabids</taxon>
        <taxon>Fabales</taxon>
        <taxon>Fabaceae</taxon>
        <taxon>Papilionoideae</taxon>
        <taxon>50 kb inversion clade</taxon>
        <taxon>genistoids sensu lato</taxon>
        <taxon>core genistoids</taxon>
        <taxon>Crotalarieae</taxon>
        <taxon>Crotalaria</taxon>
    </lineage>
</organism>
<evidence type="ECO:0000256" key="3">
    <source>
        <dbReference type="ARBA" id="ARBA00022475"/>
    </source>
</evidence>
<sequence>MASLFTTSTFMYSPVNISTREIRKSGNASMSQCRVKATRMEKSLEELYNVKVERKVSPERLAQLGVSRWSVWKTGKSRLPWDWQVDQLVYIEEGEVRVVPEGSERFMQFLAGDLVRYPKWFEADLWFNGPYQERYSFRAYDTSIHDVVQYDTNDHKSKVEHLTLTSLQGQFYPNTTLFHLAHLQQLNLAFNHFYGDIPSSISHLSKLISLDLSHNYMTLDPYVDHGMTMRLDPSTWKKLIFNGSDIREIFLDGIDMSSINKSSLSLLLNLSSSLVSVSLQNTRLQGNLPPGILCLPNLQELILSENENLRGSLPKSNWTTPLRLLDLSSTSFSGEIPNSIGHLKCLNLLWLYDCKFDGLVPSSLWNLSQLMCLVLHGNYLTGEIPPIGSNLKHLTLLELSSNRLEGQIPSSLFNLTQPLQLDLSSNMFEGDLPTAIGELSCLIGLNLSHNGITGTIPQSFNNLIRLERLDLSMNQLTGEIPMALLNLNLLSFLNLSYNQLSGMIPRGRQFNTFEDVSHEGNPMLCGFPLSKSCKKDEEQLPQLAFHHEQESGFGWKAAAVGYASGVVFGMVLGYSVFFTGKPHWLARLVGAIPNTIIQV</sequence>
<evidence type="ECO:0000259" key="13">
    <source>
        <dbReference type="Pfam" id="PF05899"/>
    </source>
</evidence>
<evidence type="ECO:0000256" key="11">
    <source>
        <dbReference type="ARBA" id="ARBA00023180"/>
    </source>
</evidence>
<dbReference type="Gene3D" id="2.60.120.10">
    <property type="entry name" value="Jelly Rolls"/>
    <property type="match status" value="1"/>
</dbReference>
<name>A0AAN9IFI9_CROPI</name>
<comment type="subcellular location">
    <subcellularLocation>
        <location evidence="1">Cell membrane</location>
        <topology evidence="1">Single-pass type I membrane protein</topology>
    </subcellularLocation>
</comment>
<evidence type="ECO:0000256" key="8">
    <source>
        <dbReference type="ARBA" id="ARBA00022989"/>
    </source>
</evidence>
<dbReference type="CDD" id="cd02227">
    <property type="entry name" value="cupin_TM1112-like"/>
    <property type="match status" value="1"/>
</dbReference>
<keyword evidence="10" id="KW-0675">Receptor</keyword>
<evidence type="ECO:0000256" key="9">
    <source>
        <dbReference type="ARBA" id="ARBA00023136"/>
    </source>
</evidence>
<dbReference type="EMBL" id="JAYWIO010000003">
    <property type="protein sequence ID" value="KAK7276534.1"/>
    <property type="molecule type" value="Genomic_DNA"/>
</dbReference>
<keyword evidence="8 12" id="KW-1133">Transmembrane helix</keyword>
<keyword evidence="4" id="KW-0433">Leucine-rich repeat</keyword>
<dbReference type="AlphaFoldDB" id="A0AAN9IFI9"/>
<keyword evidence="3" id="KW-1003">Cell membrane</keyword>
<dbReference type="Gene3D" id="3.80.10.10">
    <property type="entry name" value="Ribonuclease Inhibitor"/>
    <property type="match status" value="1"/>
</dbReference>
<reference evidence="14 15" key="1">
    <citation type="submission" date="2024-01" db="EMBL/GenBank/DDBJ databases">
        <title>The genomes of 5 underutilized Papilionoideae crops provide insights into root nodulation and disease resistanc.</title>
        <authorList>
            <person name="Yuan L."/>
        </authorList>
    </citation>
    <scope>NUCLEOTIDE SEQUENCE [LARGE SCALE GENOMIC DNA]</scope>
    <source>
        <strain evidence="14">ZHUSHIDOU_FW_LH</strain>
        <tissue evidence="14">Leaf</tissue>
    </source>
</reference>
<keyword evidence="11" id="KW-0325">Glycoprotein</keyword>
<dbReference type="GO" id="GO:0005886">
    <property type="term" value="C:plasma membrane"/>
    <property type="evidence" value="ECO:0007669"/>
    <property type="project" value="UniProtKB-SubCell"/>
</dbReference>
<evidence type="ECO:0000256" key="5">
    <source>
        <dbReference type="ARBA" id="ARBA00022692"/>
    </source>
</evidence>
<dbReference type="InterPro" id="IPR003591">
    <property type="entry name" value="Leu-rich_rpt_typical-subtyp"/>
</dbReference>
<gene>
    <name evidence="14" type="ORF">RIF29_17675</name>
</gene>
<dbReference type="PANTHER" id="PTHR27004">
    <property type="entry name" value="RECEPTOR-LIKE PROTEIN 12 ISOFORM X1"/>
    <property type="match status" value="1"/>
</dbReference>
<dbReference type="InterPro" id="IPR014710">
    <property type="entry name" value="RmlC-like_jellyroll"/>
</dbReference>
<accession>A0AAN9IFI9</accession>
<feature type="domain" description="(S)-ureidoglycine aminohydrolase cupin" evidence="13">
    <location>
        <begin position="62"/>
        <end position="127"/>
    </location>
</feature>
<proteinExistence type="inferred from homology"/>
<keyword evidence="5 12" id="KW-0812">Transmembrane</keyword>
<evidence type="ECO:0000256" key="1">
    <source>
        <dbReference type="ARBA" id="ARBA00004251"/>
    </source>
</evidence>
<comment type="caution">
    <text evidence="14">The sequence shown here is derived from an EMBL/GenBank/DDBJ whole genome shotgun (WGS) entry which is preliminary data.</text>
</comment>
<evidence type="ECO:0000313" key="14">
    <source>
        <dbReference type="EMBL" id="KAK7276534.1"/>
    </source>
</evidence>
<protein>
    <recommendedName>
        <fullName evidence="13">(S)-ureidoglycine aminohydrolase cupin domain-containing protein</fullName>
    </recommendedName>
</protein>
<dbReference type="SUPFAM" id="SSF51182">
    <property type="entry name" value="RmlC-like cupins"/>
    <property type="match status" value="1"/>
</dbReference>
<evidence type="ECO:0000256" key="2">
    <source>
        <dbReference type="ARBA" id="ARBA00009592"/>
    </source>
</evidence>
<keyword evidence="7" id="KW-0677">Repeat</keyword>
<dbReference type="FunFam" id="3.80.10.10:FF:000041">
    <property type="entry name" value="LRR receptor-like serine/threonine-protein kinase ERECTA"/>
    <property type="match status" value="1"/>
</dbReference>
<dbReference type="InterPro" id="IPR001611">
    <property type="entry name" value="Leu-rich_rpt"/>
</dbReference>
<evidence type="ECO:0000256" key="6">
    <source>
        <dbReference type="ARBA" id="ARBA00022729"/>
    </source>
</evidence>
<evidence type="ECO:0000313" key="15">
    <source>
        <dbReference type="Proteomes" id="UP001372338"/>
    </source>
</evidence>
<dbReference type="Pfam" id="PF05899">
    <property type="entry name" value="Cupin_3"/>
    <property type="match status" value="1"/>
</dbReference>
<dbReference type="InterPro" id="IPR032675">
    <property type="entry name" value="LRR_dom_sf"/>
</dbReference>
<dbReference type="SMART" id="SM00369">
    <property type="entry name" value="LRR_TYP"/>
    <property type="match status" value="4"/>
</dbReference>
<evidence type="ECO:0000256" key="10">
    <source>
        <dbReference type="ARBA" id="ARBA00023170"/>
    </source>
</evidence>
<dbReference type="SUPFAM" id="SSF52058">
    <property type="entry name" value="L domain-like"/>
    <property type="match status" value="2"/>
</dbReference>
<dbReference type="Pfam" id="PF00560">
    <property type="entry name" value="LRR_1"/>
    <property type="match status" value="3"/>
</dbReference>
<dbReference type="Proteomes" id="UP001372338">
    <property type="component" value="Unassembled WGS sequence"/>
</dbReference>
<keyword evidence="6" id="KW-0732">Signal</keyword>
<dbReference type="PANTHER" id="PTHR27004:SF444">
    <property type="entry name" value="TM RESISTANCE PROTEIN, PUTATIVE-RELATED"/>
    <property type="match status" value="1"/>
</dbReference>